<dbReference type="InterPro" id="IPR023393">
    <property type="entry name" value="START-like_dom_sf"/>
</dbReference>
<evidence type="ECO:0000313" key="2">
    <source>
        <dbReference type="Proteomes" id="UP000297318"/>
    </source>
</evidence>
<comment type="caution">
    <text evidence="1">The sequence shown here is derived from an EMBL/GenBank/DDBJ whole genome shotgun (WGS) entry which is preliminary data.</text>
</comment>
<dbReference type="Pfam" id="PF10604">
    <property type="entry name" value="Polyketide_cyc2"/>
    <property type="match status" value="1"/>
</dbReference>
<evidence type="ECO:0008006" key="3">
    <source>
        <dbReference type="Google" id="ProtNLM"/>
    </source>
</evidence>
<dbReference type="AlphaFoldDB" id="A0A4Z1E5M9"/>
<dbReference type="RefSeq" id="WP_158292531.1">
    <property type="nucleotide sequence ID" value="NZ_RHPJ01000001.1"/>
</dbReference>
<dbReference type="InterPro" id="IPR019587">
    <property type="entry name" value="Polyketide_cyclase/dehydratase"/>
</dbReference>
<dbReference type="SUPFAM" id="SSF55961">
    <property type="entry name" value="Bet v1-like"/>
    <property type="match status" value="1"/>
</dbReference>
<accession>A0A4Z1E5M9</accession>
<name>A0A4Z1E5M9_9MICO</name>
<keyword evidence="2" id="KW-1185">Reference proteome</keyword>
<organism evidence="1 2">
    <name type="scientific">Serinibacter arcticus</name>
    <dbReference type="NCBI Taxonomy" id="1655435"/>
    <lineage>
        <taxon>Bacteria</taxon>
        <taxon>Bacillati</taxon>
        <taxon>Actinomycetota</taxon>
        <taxon>Actinomycetes</taxon>
        <taxon>Micrococcales</taxon>
        <taxon>Beutenbergiaceae</taxon>
        <taxon>Serinibacter</taxon>
    </lineage>
</organism>
<proteinExistence type="predicted"/>
<dbReference type="OrthoDB" id="5402478at2"/>
<dbReference type="Gene3D" id="3.30.530.20">
    <property type="match status" value="1"/>
</dbReference>
<gene>
    <name evidence="1" type="ORF">SERN_0234</name>
</gene>
<protein>
    <recommendedName>
        <fullName evidence="3">Coenzyme Q-binding protein COQ10 START domain-containing protein</fullName>
    </recommendedName>
</protein>
<evidence type="ECO:0000313" key="1">
    <source>
        <dbReference type="EMBL" id="TGO06042.1"/>
    </source>
</evidence>
<reference evidence="1 2" key="1">
    <citation type="submission" date="2018-11" db="EMBL/GenBank/DDBJ databases">
        <title>Complete genome sequencing of the Actinobacteria Serinibacter sp. K3-2.</title>
        <authorList>
            <person name="Rakitin A.L."/>
            <person name="Beletsky A.V."/>
            <person name="Mardanov A.V."/>
            <person name="Ravin N.V."/>
            <person name="Gromova A.S."/>
            <person name="Filippova S.N."/>
            <person name="Gal'Chenko V.F."/>
        </authorList>
    </citation>
    <scope>NUCLEOTIDE SEQUENCE [LARGE SCALE GENOMIC DNA]</scope>
    <source>
        <strain evidence="1 2">K3-2</strain>
    </source>
</reference>
<dbReference type="EMBL" id="RHPJ01000001">
    <property type="protein sequence ID" value="TGO06042.1"/>
    <property type="molecule type" value="Genomic_DNA"/>
</dbReference>
<sequence length="170" mass="18391">MAAREHRFRSTWHLPAAPEAVWGVLADPTGWSSWWPGLRSETVHVGDPDGVGTRSHAVFPSPLGYRLNLGLEVLSARAPHAVVLRAVGDLAGTARSTLEPDGARGTVLRIDWHVRLTSAALTRMDRIAPWIADPSHAVVMRAGERGLRRHLLRSGWDGGGPGQVRRGAAN</sequence>
<dbReference type="Proteomes" id="UP000297318">
    <property type="component" value="Unassembled WGS sequence"/>
</dbReference>